<evidence type="ECO:0000313" key="6">
    <source>
        <dbReference type="Proteomes" id="UP000231407"/>
    </source>
</evidence>
<dbReference type="PANTHER" id="PTHR48078:SF6">
    <property type="entry name" value="L-THREONINE DEHYDRATASE CATABOLIC TDCB"/>
    <property type="match status" value="1"/>
</dbReference>
<dbReference type="InterPro" id="IPR001926">
    <property type="entry name" value="TrpB-like_PALP"/>
</dbReference>
<name>A0A2M7ARA9_9BACT</name>
<dbReference type="PANTHER" id="PTHR48078">
    <property type="entry name" value="THREONINE DEHYDRATASE, MITOCHONDRIAL-RELATED"/>
    <property type="match status" value="1"/>
</dbReference>
<dbReference type="GO" id="GO:0003941">
    <property type="term" value="F:L-serine ammonia-lyase activity"/>
    <property type="evidence" value="ECO:0007669"/>
    <property type="project" value="TreeGrafter"/>
</dbReference>
<dbReference type="SUPFAM" id="SSF53686">
    <property type="entry name" value="Tryptophan synthase beta subunit-like PLP-dependent enzymes"/>
    <property type="match status" value="1"/>
</dbReference>
<accession>A0A2M7ARA9</accession>
<organism evidence="5 6">
    <name type="scientific">Candidatus Shapirobacteria bacterium CG06_land_8_20_14_3_00_40_12</name>
    <dbReference type="NCBI Taxonomy" id="1974881"/>
    <lineage>
        <taxon>Bacteria</taxon>
        <taxon>Candidatus Shapironibacteriota</taxon>
    </lineage>
</organism>
<dbReference type="Gene3D" id="3.40.50.1100">
    <property type="match status" value="2"/>
</dbReference>
<reference evidence="6" key="1">
    <citation type="submission" date="2017-09" db="EMBL/GenBank/DDBJ databases">
        <title>Depth-based differentiation of microbial function through sediment-hosted aquifers and enrichment of novel symbionts in the deep terrestrial subsurface.</title>
        <authorList>
            <person name="Probst A.J."/>
            <person name="Ladd B."/>
            <person name="Jarett J.K."/>
            <person name="Geller-Mcgrath D.E."/>
            <person name="Sieber C.M.K."/>
            <person name="Emerson J.B."/>
            <person name="Anantharaman K."/>
            <person name="Thomas B.C."/>
            <person name="Malmstrom R."/>
            <person name="Stieglmeier M."/>
            <person name="Klingl A."/>
            <person name="Woyke T."/>
            <person name="Ryan C.M."/>
            <person name="Banfield J.F."/>
        </authorList>
    </citation>
    <scope>NUCLEOTIDE SEQUENCE [LARGE SCALE GENOMIC DNA]</scope>
</reference>
<evidence type="ECO:0000313" key="5">
    <source>
        <dbReference type="EMBL" id="PIU73154.1"/>
    </source>
</evidence>
<protein>
    <recommendedName>
        <fullName evidence="4">Tryptophan synthase beta chain-like PALP domain-containing protein</fullName>
    </recommendedName>
</protein>
<evidence type="ECO:0000256" key="3">
    <source>
        <dbReference type="ARBA" id="ARBA00023239"/>
    </source>
</evidence>
<dbReference type="Pfam" id="PF00291">
    <property type="entry name" value="PALP"/>
    <property type="match status" value="1"/>
</dbReference>
<dbReference type="EMBL" id="PEWA01000052">
    <property type="protein sequence ID" value="PIU73154.1"/>
    <property type="molecule type" value="Genomic_DNA"/>
</dbReference>
<sequence length="266" mass="28785">MTPLLKNNSVYFKREDQNPTGSAKDRAISLQIQNLITKNFKSAVISSTGNAAISAQHYCQLSKIPLNIFVSPHVSKAKLKLLYPFTVSSRPISDAIKFSKTNHAYFLRQSTDPIALLGYQQIGFELLKQLSEITSLFIPVGSGTTLLGISQGLPSNVKIYAVQPASFCPIASSFDQNFIPETDNLTDALGVKYLPLKNQVLLAINQSGGGGVVVQNQAVLNAQNYLDKNQIITSLEGALTLAGYQKIANTQNLGAFPVILLTGAKR</sequence>
<comment type="caution">
    <text evidence="5">The sequence shown here is derived from an EMBL/GenBank/DDBJ whole genome shotgun (WGS) entry which is preliminary data.</text>
</comment>
<proteinExistence type="predicted"/>
<dbReference type="AlphaFoldDB" id="A0A2M7ARA9"/>
<keyword evidence="3" id="KW-0456">Lyase</keyword>
<evidence type="ECO:0000259" key="4">
    <source>
        <dbReference type="Pfam" id="PF00291"/>
    </source>
</evidence>
<comment type="cofactor">
    <cofactor evidence="1">
        <name>pyridoxal 5'-phosphate</name>
        <dbReference type="ChEBI" id="CHEBI:597326"/>
    </cofactor>
</comment>
<gene>
    <name evidence="5" type="ORF">COS78_03725</name>
</gene>
<dbReference type="GO" id="GO:0004794">
    <property type="term" value="F:threonine deaminase activity"/>
    <property type="evidence" value="ECO:0007669"/>
    <property type="project" value="TreeGrafter"/>
</dbReference>
<dbReference type="InterPro" id="IPR036052">
    <property type="entry name" value="TrpB-like_PALP_sf"/>
</dbReference>
<feature type="domain" description="Tryptophan synthase beta chain-like PALP" evidence="4">
    <location>
        <begin position="5"/>
        <end position="256"/>
    </location>
</feature>
<dbReference type="Proteomes" id="UP000231407">
    <property type="component" value="Unassembled WGS sequence"/>
</dbReference>
<dbReference type="InterPro" id="IPR050147">
    <property type="entry name" value="Ser/Thr_Dehydratase"/>
</dbReference>
<evidence type="ECO:0000256" key="2">
    <source>
        <dbReference type="ARBA" id="ARBA00022898"/>
    </source>
</evidence>
<evidence type="ECO:0000256" key="1">
    <source>
        <dbReference type="ARBA" id="ARBA00001933"/>
    </source>
</evidence>
<dbReference type="GO" id="GO:0006567">
    <property type="term" value="P:L-threonine catabolic process"/>
    <property type="evidence" value="ECO:0007669"/>
    <property type="project" value="TreeGrafter"/>
</dbReference>
<dbReference type="GO" id="GO:0006565">
    <property type="term" value="P:L-serine catabolic process"/>
    <property type="evidence" value="ECO:0007669"/>
    <property type="project" value="TreeGrafter"/>
</dbReference>
<keyword evidence="2" id="KW-0663">Pyridoxal phosphate</keyword>
<dbReference type="GO" id="GO:0009097">
    <property type="term" value="P:isoleucine biosynthetic process"/>
    <property type="evidence" value="ECO:0007669"/>
    <property type="project" value="TreeGrafter"/>
</dbReference>